<dbReference type="InterPro" id="IPR014729">
    <property type="entry name" value="Rossmann-like_a/b/a_fold"/>
</dbReference>
<evidence type="ECO:0000256" key="1">
    <source>
        <dbReference type="ARBA" id="ARBA00008791"/>
    </source>
</evidence>
<dbReference type="EMBL" id="CP060731">
    <property type="protein sequence ID" value="QNN76159.1"/>
    <property type="molecule type" value="Genomic_DNA"/>
</dbReference>
<dbReference type="PANTHER" id="PTHR46268">
    <property type="entry name" value="STRESS RESPONSE PROTEIN NHAX"/>
    <property type="match status" value="1"/>
</dbReference>
<dbReference type="Gene3D" id="3.40.50.620">
    <property type="entry name" value="HUPs"/>
    <property type="match status" value="1"/>
</dbReference>
<sequence length="140" mass="14643">MKILLAVDGSAIGLAAVRHLVELSKSLAETPAVTLLYVDPPLLRSVALELGSDGVERYHAENGAYAMKKARTALKRAQIPFAEKVVVGEPAESIVKQAKSGKADLIVMGTHGRGALKQLLVGSVALKVIATSPVPVVVAR</sequence>
<organism evidence="3 4">
    <name type="scientific">Pseudoxanthomonas mexicana</name>
    <dbReference type="NCBI Taxonomy" id="128785"/>
    <lineage>
        <taxon>Bacteria</taxon>
        <taxon>Pseudomonadati</taxon>
        <taxon>Pseudomonadota</taxon>
        <taxon>Gammaproteobacteria</taxon>
        <taxon>Lysobacterales</taxon>
        <taxon>Lysobacteraceae</taxon>
        <taxon>Pseudoxanthomonas</taxon>
    </lineage>
</organism>
<comment type="similarity">
    <text evidence="1">Belongs to the universal stress protein A family.</text>
</comment>
<dbReference type="PRINTS" id="PR01438">
    <property type="entry name" value="UNVRSLSTRESS"/>
</dbReference>
<dbReference type="Pfam" id="PF00582">
    <property type="entry name" value="Usp"/>
    <property type="match status" value="1"/>
</dbReference>
<evidence type="ECO:0000259" key="2">
    <source>
        <dbReference type="Pfam" id="PF00582"/>
    </source>
</evidence>
<reference evidence="3 4" key="1">
    <citation type="submission" date="2020-08" db="EMBL/GenBank/DDBJ databases">
        <title>Streptomycin Non-resistant strain, P. mexicana.</title>
        <authorList>
            <person name="Ganesh-Kumar S."/>
            <person name="Zhe T."/>
            <person name="Yu Z."/>
            <person name="Min Y."/>
        </authorList>
    </citation>
    <scope>NUCLEOTIDE SEQUENCE [LARGE SCALE GENOMIC DNA]</scope>
    <source>
        <strain evidence="3 4">GTZY2</strain>
    </source>
</reference>
<proteinExistence type="inferred from homology"/>
<evidence type="ECO:0000313" key="3">
    <source>
        <dbReference type="EMBL" id="QNN76159.1"/>
    </source>
</evidence>
<dbReference type="Proteomes" id="UP000515838">
    <property type="component" value="Chromosome"/>
</dbReference>
<dbReference type="InterPro" id="IPR006016">
    <property type="entry name" value="UspA"/>
</dbReference>
<evidence type="ECO:0000313" key="4">
    <source>
        <dbReference type="Proteomes" id="UP000515838"/>
    </source>
</evidence>
<feature type="domain" description="UspA" evidence="2">
    <location>
        <begin position="2"/>
        <end position="140"/>
    </location>
</feature>
<dbReference type="GeneID" id="81471145"/>
<dbReference type="InterPro" id="IPR006015">
    <property type="entry name" value="Universal_stress_UspA"/>
</dbReference>
<dbReference type="PANTHER" id="PTHR46268:SF6">
    <property type="entry name" value="UNIVERSAL STRESS PROTEIN UP12"/>
    <property type="match status" value="1"/>
</dbReference>
<name>A0A7G9T7T4_PSEMX</name>
<dbReference type="AlphaFoldDB" id="A0A7G9T7T4"/>
<accession>A0A7G9T7T4</accession>
<dbReference type="RefSeq" id="WP_187572025.1">
    <property type="nucleotide sequence ID" value="NZ_CP060731.1"/>
</dbReference>
<gene>
    <name evidence="3" type="ORF">IAE60_09215</name>
</gene>
<dbReference type="CDD" id="cd00293">
    <property type="entry name" value="USP-like"/>
    <property type="match status" value="1"/>
</dbReference>
<dbReference type="SUPFAM" id="SSF52402">
    <property type="entry name" value="Adenine nucleotide alpha hydrolases-like"/>
    <property type="match status" value="1"/>
</dbReference>
<protein>
    <submittedName>
        <fullName evidence="3">Universal stress protein</fullName>
    </submittedName>
</protein>